<reference evidence="1" key="1">
    <citation type="submission" date="2020-04" db="EMBL/GenBank/DDBJ databases">
        <authorList>
            <person name="Zhang T."/>
        </authorList>
    </citation>
    <scope>NUCLEOTIDE SEQUENCE</scope>
    <source>
        <strain evidence="1">HKST-UBA79</strain>
    </source>
</reference>
<evidence type="ECO:0000313" key="1">
    <source>
        <dbReference type="EMBL" id="MCA9308176.1"/>
    </source>
</evidence>
<organism evidence="1 2">
    <name type="scientific">candidate division WWE3 bacterium</name>
    <dbReference type="NCBI Taxonomy" id="2053526"/>
    <lineage>
        <taxon>Bacteria</taxon>
        <taxon>Katanobacteria</taxon>
    </lineage>
</organism>
<sequence>MISFDSMEQLNKFLEEQGVKELDSEVFTKENLEKVAKNTLEDMEGDTRISLKIKKSLLNEYKEQAETVGVPYYSLINMTLYNNSPRKIITKTGN</sequence>
<dbReference type="InterPro" id="IPR022148">
    <property type="entry name" value="CopG_antitoxin"/>
</dbReference>
<reference evidence="1" key="2">
    <citation type="journal article" date="2021" name="Microbiome">
        <title>Successional dynamics and alternative stable states in a saline activated sludge microbial community over 9 years.</title>
        <authorList>
            <person name="Wang Y."/>
            <person name="Ye J."/>
            <person name="Ju F."/>
            <person name="Liu L."/>
            <person name="Boyd J.A."/>
            <person name="Deng Y."/>
            <person name="Parks D.H."/>
            <person name="Jiang X."/>
            <person name="Yin X."/>
            <person name="Woodcroft B.J."/>
            <person name="Tyson G.W."/>
            <person name="Hugenholtz P."/>
            <person name="Polz M.F."/>
            <person name="Zhang T."/>
        </authorList>
    </citation>
    <scope>NUCLEOTIDE SEQUENCE</scope>
    <source>
        <strain evidence="1">HKST-UBA79</strain>
    </source>
</reference>
<proteinExistence type="predicted"/>
<dbReference type="Pfam" id="PF12441">
    <property type="entry name" value="CopG_antitoxin"/>
    <property type="match status" value="1"/>
</dbReference>
<comment type="caution">
    <text evidence="1">The sequence shown here is derived from an EMBL/GenBank/DDBJ whole genome shotgun (WGS) entry which is preliminary data.</text>
</comment>
<dbReference type="Proteomes" id="UP000740557">
    <property type="component" value="Unassembled WGS sequence"/>
</dbReference>
<evidence type="ECO:0000313" key="2">
    <source>
        <dbReference type="Proteomes" id="UP000740557"/>
    </source>
</evidence>
<protein>
    <submittedName>
        <fullName evidence="1">Uncharacterized protein</fullName>
    </submittedName>
</protein>
<accession>A0A955J1U3</accession>
<name>A0A955J1U3_UNCKA</name>
<gene>
    <name evidence="1" type="ORF">KC980_01570</name>
</gene>
<dbReference type="AlphaFoldDB" id="A0A955J1U3"/>
<dbReference type="EMBL" id="JAGQNX010000044">
    <property type="protein sequence ID" value="MCA9308176.1"/>
    <property type="molecule type" value="Genomic_DNA"/>
</dbReference>